<keyword evidence="2" id="KW-1185">Reference proteome</keyword>
<dbReference type="Proteomes" id="UP001469553">
    <property type="component" value="Unassembled WGS sequence"/>
</dbReference>
<accession>A0ABV0YGW5</accession>
<proteinExistence type="predicted"/>
<name>A0ABV0YGW5_9TELE</name>
<dbReference type="EMBL" id="JAHRIP010031284">
    <property type="protein sequence ID" value="MEQ2292957.1"/>
    <property type="molecule type" value="Genomic_DNA"/>
</dbReference>
<sequence>MFWPSCTSLCSGNLTLHITLNTHVFCFSTAGTGNPNKVKGRIAEAKCKHTLTTKGNLEKQINLKHIFLDCGWKLKDPERTHTGTGRTSKLHAEGILAKSRTQDIFAA</sequence>
<protein>
    <submittedName>
        <fullName evidence="1">Uncharacterized protein</fullName>
    </submittedName>
</protein>
<reference evidence="1 2" key="1">
    <citation type="submission" date="2021-06" db="EMBL/GenBank/DDBJ databases">
        <authorList>
            <person name="Palmer J.M."/>
        </authorList>
    </citation>
    <scope>NUCLEOTIDE SEQUENCE [LARGE SCALE GENOMIC DNA]</scope>
    <source>
        <strain evidence="1 2">AS_MEX2019</strain>
        <tissue evidence="1">Muscle</tissue>
    </source>
</reference>
<evidence type="ECO:0000313" key="2">
    <source>
        <dbReference type="Proteomes" id="UP001469553"/>
    </source>
</evidence>
<evidence type="ECO:0000313" key="1">
    <source>
        <dbReference type="EMBL" id="MEQ2292957.1"/>
    </source>
</evidence>
<organism evidence="1 2">
    <name type="scientific">Ameca splendens</name>
    <dbReference type="NCBI Taxonomy" id="208324"/>
    <lineage>
        <taxon>Eukaryota</taxon>
        <taxon>Metazoa</taxon>
        <taxon>Chordata</taxon>
        <taxon>Craniata</taxon>
        <taxon>Vertebrata</taxon>
        <taxon>Euteleostomi</taxon>
        <taxon>Actinopterygii</taxon>
        <taxon>Neopterygii</taxon>
        <taxon>Teleostei</taxon>
        <taxon>Neoteleostei</taxon>
        <taxon>Acanthomorphata</taxon>
        <taxon>Ovalentaria</taxon>
        <taxon>Atherinomorphae</taxon>
        <taxon>Cyprinodontiformes</taxon>
        <taxon>Goodeidae</taxon>
        <taxon>Ameca</taxon>
    </lineage>
</organism>
<gene>
    <name evidence="1" type="ORF">AMECASPLE_028160</name>
</gene>
<comment type="caution">
    <text evidence="1">The sequence shown here is derived from an EMBL/GenBank/DDBJ whole genome shotgun (WGS) entry which is preliminary data.</text>
</comment>